<name>A0ABX2PMZ3_9RHOB</name>
<keyword evidence="3" id="KW-1185">Reference proteome</keyword>
<dbReference type="CDD" id="cd00229">
    <property type="entry name" value="SGNH_hydrolase"/>
    <property type="match status" value="1"/>
</dbReference>
<proteinExistence type="predicted"/>
<dbReference type="InterPro" id="IPR036514">
    <property type="entry name" value="SGNH_hydro_sf"/>
</dbReference>
<dbReference type="SUPFAM" id="SSF52266">
    <property type="entry name" value="SGNH hydrolase"/>
    <property type="match status" value="1"/>
</dbReference>
<dbReference type="Gene3D" id="3.40.50.1110">
    <property type="entry name" value="SGNH hydrolase"/>
    <property type="match status" value="1"/>
</dbReference>
<reference evidence="2 3" key="1">
    <citation type="submission" date="2020-06" db="EMBL/GenBank/DDBJ databases">
        <authorList>
            <person name="Cao W.R."/>
        </authorList>
    </citation>
    <scope>NUCLEOTIDE SEQUENCE [LARGE SCALE GENOMIC DNA]</scope>
    <source>
        <strain evidence="2 3">B1Z28</strain>
    </source>
</reference>
<dbReference type="InterPro" id="IPR013830">
    <property type="entry name" value="SGNH_hydro"/>
</dbReference>
<feature type="domain" description="SGNH hydrolase-type esterase" evidence="1">
    <location>
        <begin position="7"/>
        <end position="174"/>
    </location>
</feature>
<sequence>MAWNSTSGSSIPDVIEENIGAPVVDRTVSAAWLQTQFNAEGKPKTGVQAQFVEGNWNWAVVNGGGNDLMLGCGCMRCDAVLDNMISADGQSGQIPQFLRQIRSRGTRVIYVGYLRSPNLITPIEHCKSEGDEFEARIAKLAQQEDGITFASMQDVAHPGDPSYFSFDLIHPSRKSSRIIGERVAEIIKNEGL</sequence>
<evidence type="ECO:0000259" key="1">
    <source>
        <dbReference type="Pfam" id="PF13472"/>
    </source>
</evidence>
<dbReference type="EMBL" id="JABXWT010000001">
    <property type="protein sequence ID" value="NVO54469.1"/>
    <property type="molecule type" value="Genomic_DNA"/>
</dbReference>
<protein>
    <submittedName>
        <fullName evidence="2">SGNH/GDSL hydrolase family protein</fullName>
    </submittedName>
</protein>
<dbReference type="Proteomes" id="UP000630805">
    <property type="component" value="Unassembled WGS sequence"/>
</dbReference>
<dbReference type="Pfam" id="PF13472">
    <property type="entry name" value="Lipase_GDSL_2"/>
    <property type="match status" value="1"/>
</dbReference>
<dbReference type="GO" id="GO:0016787">
    <property type="term" value="F:hydrolase activity"/>
    <property type="evidence" value="ECO:0007669"/>
    <property type="project" value="UniProtKB-KW"/>
</dbReference>
<comment type="caution">
    <text evidence="2">The sequence shown here is derived from an EMBL/GenBank/DDBJ whole genome shotgun (WGS) entry which is preliminary data.</text>
</comment>
<gene>
    <name evidence="2" type="ORF">HW561_01530</name>
</gene>
<accession>A0ABX2PMZ3</accession>
<keyword evidence="2" id="KW-0378">Hydrolase</keyword>
<organism evidence="2 3">
    <name type="scientific">Ruegeria haliotis</name>
    <dbReference type="NCBI Taxonomy" id="2747601"/>
    <lineage>
        <taxon>Bacteria</taxon>
        <taxon>Pseudomonadati</taxon>
        <taxon>Pseudomonadota</taxon>
        <taxon>Alphaproteobacteria</taxon>
        <taxon>Rhodobacterales</taxon>
        <taxon>Roseobacteraceae</taxon>
        <taxon>Ruegeria</taxon>
    </lineage>
</organism>
<evidence type="ECO:0000313" key="2">
    <source>
        <dbReference type="EMBL" id="NVO54469.1"/>
    </source>
</evidence>
<evidence type="ECO:0000313" key="3">
    <source>
        <dbReference type="Proteomes" id="UP000630805"/>
    </source>
</evidence>